<keyword evidence="1" id="KW-0472">Membrane</keyword>
<protein>
    <submittedName>
        <fullName evidence="2">Uncharacterized protein</fullName>
    </submittedName>
</protein>
<dbReference type="Proteomes" id="UP000230779">
    <property type="component" value="Unassembled WGS sequence"/>
</dbReference>
<name>A0A2M7RFH5_9BACT</name>
<keyword evidence="1" id="KW-1133">Transmembrane helix</keyword>
<proteinExistence type="predicted"/>
<dbReference type="EMBL" id="PFMD01000079">
    <property type="protein sequence ID" value="PIY95498.1"/>
    <property type="molecule type" value="Genomic_DNA"/>
</dbReference>
<reference evidence="2 3" key="1">
    <citation type="submission" date="2017-09" db="EMBL/GenBank/DDBJ databases">
        <title>Depth-based differentiation of microbial function through sediment-hosted aquifers and enrichment of novel symbionts in the deep terrestrial subsurface.</title>
        <authorList>
            <person name="Probst A.J."/>
            <person name="Ladd B."/>
            <person name="Jarett J.K."/>
            <person name="Geller-Mcgrath D.E."/>
            <person name="Sieber C.M."/>
            <person name="Emerson J.B."/>
            <person name="Anantharaman K."/>
            <person name="Thomas B.C."/>
            <person name="Malmstrom R."/>
            <person name="Stieglmeier M."/>
            <person name="Klingl A."/>
            <person name="Woyke T."/>
            <person name="Ryan C.M."/>
            <person name="Banfield J.F."/>
        </authorList>
    </citation>
    <scope>NUCLEOTIDE SEQUENCE [LARGE SCALE GENOMIC DNA]</scope>
    <source>
        <strain evidence="2">CG_4_10_14_0_8_um_filter_42_10</strain>
    </source>
</reference>
<feature type="transmembrane region" description="Helical" evidence="1">
    <location>
        <begin position="12"/>
        <end position="38"/>
    </location>
</feature>
<organism evidence="2 3">
    <name type="scientific">Candidatus Kerfeldbacteria bacterium CG_4_10_14_0_8_um_filter_42_10</name>
    <dbReference type="NCBI Taxonomy" id="2014248"/>
    <lineage>
        <taxon>Bacteria</taxon>
        <taxon>Candidatus Kerfeldiibacteriota</taxon>
    </lineage>
</organism>
<gene>
    <name evidence="2" type="ORF">COY66_06560</name>
</gene>
<evidence type="ECO:0000256" key="1">
    <source>
        <dbReference type="SAM" id="Phobius"/>
    </source>
</evidence>
<accession>A0A2M7RFH5</accession>
<sequence length="97" mass="11127">MNFYRIMKLKKIIYLLLSVALGLILSFLIHALVEIIYLKNTDSAAVDWHSVLGKGACALPVWLQIGLLVLGIVGGYLLGRWWWRIVYIEHGGWKFKK</sequence>
<feature type="transmembrane region" description="Helical" evidence="1">
    <location>
        <begin position="58"/>
        <end position="78"/>
    </location>
</feature>
<evidence type="ECO:0000313" key="2">
    <source>
        <dbReference type="EMBL" id="PIY95498.1"/>
    </source>
</evidence>
<evidence type="ECO:0000313" key="3">
    <source>
        <dbReference type="Proteomes" id="UP000230779"/>
    </source>
</evidence>
<comment type="caution">
    <text evidence="2">The sequence shown here is derived from an EMBL/GenBank/DDBJ whole genome shotgun (WGS) entry which is preliminary data.</text>
</comment>
<dbReference type="AlphaFoldDB" id="A0A2M7RFH5"/>
<keyword evidence="1" id="KW-0812">Transmembrane</keyword>